<dbReference type="GO" id="GO:0006355">
    <property type="term" value="P:regulation of DNA-templated transcription"/>
    <property type="evidence" value="ECO:0007669"/>
    <property type="project" value="TreeGrafter"/>
</dbReference>
<evidence type="ECO:0000256" key="2">
    <source>
        <dbReference type="ARBA" id="ARBA00023125"/>
    </source>
</evidence>
<gene>
    <name evidence="5" type="ORF">DI536_06700</name>
</gene>
<evidence type="ECO:0000313" key="6">
    <source>
        <dbReference type="Proteomes" id="UP000249061"/>
    </source>
</evidence>
<dbReference type="InterPro" id="IPR050389">
    <property type="entry name" value="LysR-type_TF"/>
</dbReference>
<sequence>MFVGALLFDCRCAALKIASTRGRRAFSNVVNAQAGLRRTIAVTVPSFAAVASVVSSTDLLGGMPRRTAELYARAMPLQLLSGLGPTLRFEMFLHWHERTHRDAAHVAFRRVIAAALQDRHSREAASH</sequence>
<keyword evidence="3" id="KW-0804">Transcription</keyword>
<dbReference type="PANTHER" id="PTHR30118">
    <property type="entry name" value="HTH-TYPE TRANSCRIPTIONAL REGULATOR LEUO-RELATED"/>
    <property type="match status" value="1"/>
</dbReference>
<dbReference type="AlphaFoldDB" id="A0A2W5TU68"/>
<dbReference type="PANTHER" id="PTHR30118:SF6">
    <property type="entry name" value="HTH-TYPE TRANSCRIPTIONAL REGULATOR LEUO"/>
    <property type="match status" value="1"/>
</dbReference>
<dbReference type="InterPro" id="IPR005119">
    <property type="entry name" value="LysR_subst-bd"/>
</dbReference>
<name>A0A2W5TU68_9BACT</name>
<comment type="caution">
    <text evidence="5">The sequence shown here is derived from an EMBL/GenBank/DDBJ whole genome shotgun (WGS) entry which is preliminary data.</text>
</comment>
<dbReference type="SUPFAM" id="SSF53850">
    <property type="entry name" value="Periplasmic binding protein-like II"/>
    <property type="match status" value="1"/>
</dbReference>
<keyword evidence="2" id="KW-0238">DNA-binding</keyword>
<dbReference type="Proteomes" id="UP000249061">
    <property type="component" value="Unassembled WGS sequence"/>
</dbReference>
<organism evidence="5 6">
    <name type="scientific">Archangium gephyra</name>
    <dbReference type="NCBI Taxonomy" id="48"/>
    <lineage>
        <taxon>Bacteria</taxon>
        <taxon>Pseudomonadati</taxon>
        <taxon>Myxococcota</taxon>
        <taxon>Myxococcia</taxon>
        <taxon>Myxococcales</taxon>
        <taxon>Cystobacterineae</taxon>
        <taxon>Archangiaceae</taxon>
        <taxon>Archangium</taxon>
    </lineage>
</organism>
<dbReference type="Gene3D" id="3.40.190.10">
    <property type="entry name" value="Periplasmic binding protein-like II"/>
    <property type="match status" value="2"/>
</dbReference>
<evidence type="ECO:0000256" key="1">
    <source>
        <dbReference type="ARBA" id="ARBA00023015"/>
    </source>
</evidence>
<accession>A0A2W5TU68</accession>
<dbReference type="Pfam" id="PF03466">
    <property type="entry name" value="LysR_substrate"/>
    <property type="match status" value="1"/>
</dbReference>
<protein>
    <recommendedName>
        <fullName evidence="4">LysR substrate-binding domain-containing protein</fullName>
    </recommendedName>
</protein>
<evidence type="ECO:0000256" key="3">
    <source>
        <dbReference type="ARBA" id="ARBA00023163"/>
    </source>
</evidence>
<evidence type="ECO:0000313" key="5">
    <source>
        <dbReference type="EMBL" id="PZR15986.1"/>
    </source>
</evidence>
<dbReference type="GO" id="GO:0003677">
    <property type="term" value="F:DNA binding"/>
    <property type="evidence" value="ECO:0007669"/>
    <property type="project" value="UniProtKB-KW"/>
</dbReference>
<evidence type="ECO:0000259" key="4">
    <source>
        <dbReference type="Pfam" id="PF03466"/>
    </source>
</evidence>
<dbReference type="EMBL" id="QFQP01000004">
    <property type="protein sequence ID" value="PZR15986.1"/>
    <property type="molecule type" value="Genomic_DNA"/>
</dbReference>
<keyword evidence="1" id="KW-0805">Transcription regulation</keyword>
<proteinExistence type="predicted"/>
<feature type="domain" description="LysR substrate-binding" evidence="4">
    <location>
        <begin position="23"/>
        <end position="116"/>
    </location>
</feature>
<reference evidence="5 6" key="1">
    <citation type="submission" date="2017-08" db="EMBL/GenBank/DDBJ databases">
        <title>Infants hospitalized years apart are colonized by the same room-sourced microbial strains.</title>
        <authorList>
            <person name="Brooks B."/>
            <person name="Olm M.R."/>
            <person name="Firek B.A."/>
            <person name="Baker R."/>
            <person name="Thomas B.C."/>
            <person name="Morowitz M.J."/>
            <person name="Banfield J.F."/>
        </authorList>
    </citation>
    <scope>NUCLEOTIDE SEQUENCE [LARGE SCALE GENOMIC DNA]</scope>
    <source>
        <strain evidence="5">S2_003_000_R2_14</strain>
    </source>
</reference>